<dbReference type="EMBL" id="BLVO01000004">
    <property type="protein sequence ID" value="GFM32066.1"/>
    <property type="molecule type" value="Genomic_DNA"/>
</dbReference>
<organism evidence="1 2">
    <name type="scientific">Desulfovibrio subterraneus</name>
    <dbReference type="NCBI Taxonomy" id="2718620"/>
    <lineage>
        <taxon>Bacteria</taxon>
        <taxon>Pseudomonadati</taxon>
        <taxon>Thermodesulfobacteriota</taxon>
        <taxon>Desulfovibrionia</taxon>
        <taxon>Desulfovibrionales</taxon>
        <taxon>Desulfovibrionaceae</taxon>
        <taxon>Desulfovibrio</taxon>
    </lineage>
</organism>
<evidence type="ECO:0000313" key="2">
    <source>
        <dbReference type="Proteomes" id="UP000503840"/>
    </source>
</evidence>
<dbReference type="Proteomes" id="UP000503840">
    <property type="component" value="Unassembled WGS sequence"/>
</dbReference>
<reference evidence="1 2" key="1">
    <citation type="submission" date="2020-05" db="EMBL/GenBank/DDBJ databases">
        <title>Draft genome sequence of Desulfovibrio sp. strain HN2T.</title>
        <authorList>
            <person name="Ueno A."/>
            <person name="Tamazawa S."/>
            <person name="Tamamura S."/>
            <person name="Murakami T."/>
            <person name="Kiyama T."/>
            <person name="Inomata H."/>
            <person name="Amano Y."/>
            <person name="Miyakawa K."/>
            <person name="Tamaki H."/>
            <person name="Naganuma T."/>
            <person name="Kaneko K."/>
        </authorList>
    </citation>
    <scope>NUCLEOTIDE SEQUENCE [LARGE SCALE GENOMIC DNA]</scope>
    <source>
        <strain evidence="1 2">HN2</strain>
    </source>
</reference>
<dbReference type="AlphaFoldDB" id="A0A7J0BEH4"/>
<protein>
    <submittedName>
        <fullName evidence="1">Uncharacterized protein</fullName>
    </submittedName>
</protein>
<name>A0A7J0BEH4_9BACT</name>
<dbReference type="RefSeq" id="WP_174403738.1">
    <property type="nucleotide sequence ID" value="NZ_BLVO01000004.1"/>
</dbReference>
<comment type="caution">
    <text evidence="1">The sequence shown here is derived from an EMBL/GenBank/DDBJ whole genome shotgun (WGS) entry which is preliminary data.</text>
</comment>
<keyword evidence="2" id="KW-1185">Reference proteome</keyword>
<accession>A0A7J0BEH4</accession>
<sequence length="268" mass="28319">MKYERRLVMCWLWGLLALGLFWTTPDLHAAPQSGQTAELADAAAAVRQCGVSSPLVDRILAESVEGRMTGEDVLSLLAALDRACASGVPLYPLEAKVEEGLGKRVPAIRIVPVLVTLQESLQRTSLALHAGGRAVSDEDVATIATAVSQGLPFDIVVRLLREYPAAPGADVAAAVKLAGQLRKAGVADGDVNAFLDAGLVTEGVMPRWGGFPRLFMLARRQGVDAESVMSQAQQLLREGGTLPELYNALGITSRDIRQGTGGSGHVSQ</sequence>
<evidence type="ECO:0000313" key="1">
    <source>
        <dbReference type="EMBL" id="GFM32066.1"/>
    </source>
</evidence>
<gene>
    <name evidence="1" type="ORF">DSM101010T_04310</name>
</gene>
<proteinExistence type="predicted"/>